<accession>A0A1G2HVU8</accession>
<dbReference type="AlphaFoldDB" id="A0A1G2HVU8"/>
<evidence type="ECO:0000313" key="2">
    <source>
        <dbReference type="Proteomes" id="UP000178380"/>
    </source>
</evidence>
<gene>
    <name evidence="1" type="ORF">A3C58_02675</name>
</gene>
<evidence type="ECO:0000313" key="1">
    <source>
        <dbReference type="EMBL" id="OGZ66583.1"/>
    </source>
</evidence>
<organism evidence="1 2">
    <name type="scientific">Candidatus Staskawiczbacteria bacterium RIFCSPHIGHO2_02_FULL_34_10</name>
    <dbReference type="NCBI Taxonomy" id="1802205"/>
    <lineage>
        <taxon>Bacteria</taxon>
        <taxon>Candidatus Staskawicziibacteriota</taxon>
    </lineage>
</organism>
<protein>
    <submittedName>
        <fullName evidence="1">Uncharacterized protein</fullName>
    </submittedName>
</protein>
<name>A0A1G2HVU8_9BACT</name>
<dbReference type="EMBL" id="MHOR01000029">
    <property type="protein sequence ID" value="OGZ66583.1"/>
    <property type="molecule type" value="Genomic_DNA"/>
</dbReference>
<proteinExistence type="predicted"/>
<dbReference type="Proteomes" id="UP000178380">
    <property type="component" value="Unassembled WGS sequence"/>
</dbReference>
<sequence length="422" mass="48817">MGPIIIFDKSTLESLNPDEAMWLDHFFLSNITPLFFIETLADLEKKVRSGRSVEDIVGNLAYKTPDFSSKVNVYHRTLLEGELSGIGRLDLRNGRPHIDGGKRLELGGKTGVIFQPSPEEEAFSRWQNHEFLNLERLFAKAWRQDLSNINLEESYKTFQSFFPISKPKNLTEVKKIVDFHINESNQGEVLQYGLSLLGASPQFRAEILFRWQKLGKPLIKDFAPYFLHVFSIDLFFYIAIAADLIGRGRPSHKIDIAYLYYLPFCMIFTSNDNLHAEIAPFFMRENQTFFRGADLKLDLAKIDQHFSALPEEVKSGGVTSFAIYPPDDSSFLMARLWDKHMPKWRHNKMTHEPMPDRDSEITKKIMEEIKDFKEKAVPVSGNSCSTKEADHMLIERKVRMYKGKWMRFPPEVMEQSKDEKSA</sequence>
<comment type="caution">
    <text evidence="1">The sequence shown here is derived from an EMBL/GenBank/DDBJ whole genome shotgun (WGS) entry which is preliminary data.</text>
</comment>
<reference evidence="1 2" key="1">
    <citation type="journal article" date="2016" name="Nat. Commun.">
        <title>Thousands of microbial genomes shed light on interconnected biogeochemical processes in an aquifer system.</title>
        <authorList>
            <person name="Anantharaman K."/>
            <person name="Brown C.T."/>
            <person name="Hug L.A."/>
            <person name="Sharon I."/>
            <person name="Castelle C.J."/>
            <person name="Probst A.J."/>
            <person name="Thomas B.C."/>
            <person name="Singh A."/>
            <person name="Wilkins M.J."/>
            <person name="Karaoz U."/>
            <person name="Brodie E.L."/>
            <person name="Williams K.H."/>
            <person name="Hubbard S.S."/>
            <person name="Banfield J.F."/>
        </authorList>
    </citation>
    <scope>NUCLEOTIDE SEQUENCE [LARGE SCALE GENOMIC DNA]</scope>
</reference>